<gene>
    <name evidence="2" type="ORF">C8J30_1263</name>
</gene>
<dbReference type="EMBL" id="QJTK01000026">
    <property type="protein sequence ID" value="PYF06548.1"/>
    <property type="molecule type" value="Genomic_DNA"/>
</dbReference>
<reference evidence="2 3" key="1">
    <citation type="submission" date="2018-06" db="EMBL/GenBank/DDBJ databases">
        <title>Genomic Encyclopedia of Type Strains, Phase III (KMG-III): the genomes of soil and plant-associated and newly described type strains.</title>
        <authorList>
            <person name="Whitman W."/>
        </authorList>
    </citation>
    <scope>NUCLEOTIDE SEQUENCE [LARGE SCALE GENOMIC DNA]</scope>
    <source>
        <strain evidence="2 3">JA737</strain>
    </source>
</reference>
<sequence>MKKILGAALGLLLSSAAAQATTLYSTNFDGALGAEWSGVTTQAAVGDYASYGFSGQFLQNSSAGNPASATTLTLSGLGSTATLSFDLATIDSWDGVANGAYYSDDWFNIAVNGVTVFSLSAAQASGAPSIPSGASSLVSPYNFFGAGWADGAFHVSVNLSGLTPTSTISFFSSGSGWQGGGDESWALDNLSVDGTAPVPLPATAPLLLMGVAGLAALRRRAKATV</sequence>
<proteinExistence type="predicted"/>
<organism evidence="2 3">
    <name type="scientific">Rhodobacter viridis</name>
    <dbReference type="NCBI Taxonomy" id="1054202"/>
    <lineage>
        <taxon>Bacteria</taxon>
        <taxon>Pseudomonadati</taxon>
        <taxon>Pseudomonadota</taxon>
        <taxon>Alphaproteobacteria</taxon>
        <taxon>Rhodobacterales</taxon>
        <taxon>Rhodobacter group</taxon>
        <taxon>Rhodobacter</taxon>
    </lineage>
</organism>
<protein>
    <submittedName>
        <fullName evidence="2">Putative secreted protein</fullName>
    </submittedName>
</protein>
<dbReference type="RefSeq" id="WP_110807287.1">
    <property type="nucleotide sequence ID" value="NZ_QJTK01000026.1"/>
</dbReference>
<evidence type="ECO:0000256" key="1">
    <source>
        <dbReference type="SAM" id="SignalP"/>
    </source>
</evidence>
<dbReference type="Proteomes" id="UP000247727">
    <property type="component" value="Unassembled WGS sequence"/>
</dbReference>
<evidence type="ECO:0000313" key="3">
    <source>
        <dbReference type="Proteomes" id="UP000247727"/>
    </source>
</evidence>
<evidence type="ECO:0000313" key="2">
    <source>
        <dbReference type="EMBL" id="PYF06548.1"/>
    </source>
</evidence>
<feature type="chain" id="PRO_5016307607" evidence="1">
    <location>
        <begin position="21"/>
        <end position="225"/>
    </location>
</feature>
<dbReference type="NCBIfam" id="TIGR03370">
    <property type="entry name" value="VPLPA-CTERM"/>
    <property type="match status" value="1"/>
</dbReference>
<dbReference type="InterPro" id="IPR022472">
    <property type="entry name" value="VPLPA-CTERM"/>
</dbReference>
<feature type="signal peptide" evidence="1">
    <location>
        <begin position="1"/>
        <end position="20"/>
    </location>
</feature>
<accession>A0A318TU10</accession>
<keyword evidence="3" id="KW-1185">Reference proteome</keyword>
<name>A0A318TU10_9RHOB</name>
<keyword evidence="1" id="KW-0732">Signal</keyword>
<comment type="caution">
    <text evidence="2">The sequence shown here is derived from an EMBL/GenBank/DDBJ whole genome shotgun (WGS) entry which is preliminary data.</text>
</comment>
<dbReference type="AlphaFoldDB" id="A0A318TU10"/>